<dbReference type="Proteomes" id="UP000836387">
    <property type="component" value="Unassembled WGS sequence"/>
</dbReference>
<organism evidence="1 2">
    <name type="scientific">Clonostachys rosea f. rosea IK726</name>
    <dbReference type="NCBI Taxonomy" id="1349383"/>
    <lineage>
        <taxon>Eukaryota</taxon>
        <taxon>Fungi</taxon>
        <taxon>Dikarya</taxon>
        <taxon>Ascomycota</taxon>
        <taxon>Pezizomycotina</taxon>
        <taxon>Sordariomycetes</taxon>
        <taxon>Hypocreomycetidae</taxon>
        <taxon>Hypocreales</taxon>
        <taxon>Bionectriaceae</taxon>
        <taxon>Clonostachys</taxon>
    </lineage>
</organism>
<proteinExistence type="predicted"/>
<accession>A0ACA9UCA0</accession>
<gene>
    <name evidence="1" type="ORF">CRV2_00018573</name>
</gene>
<comment type="caution">
    <text evidence="1">The sequence shown here is derived from an EMBL/GenBank/DDBJ whole genome shotgun (WGS) entry which is preliminary data.</text>
</comment>
<dbReference type="EMBL" id="CADEHS020000167">
    <property type="protein sequence ID" value="CAG9950417.1"/>
    <property type="molecule type" value="Genomic_DNA"/>
</dbReference>
<protein>
    <submittedName>
        <fullName evidence="1">Uncharacterized protein</fullName>
    </submittedName>
</protein>
<evidence type="ECO:0000313" key="2">
    <source>
        <dbReference type="Proteomes" id="UP000836387"/>
    </source>
</evidence>
<name>A0ACA9UCA0_BIOOC</name>
<reference evidence="1" key="1">
    <citation type="submission" date="2020-04" db="EMBL/GenBank/DDBJ databases">
        <authorList>
            <person name="Broberg M."/>
        </authorList>
    </citation>
    <scope>NUCLEOTIDE SEQUENCE</scope>
</reference>
<sequence>MPLESIAQLMVLVRGMRDLFTPDSESITWGPVQAVVRQVFQENRAVTLPLLLKVQLEKVKNVDISPSIEALKLLEGYIRDLTPCLNNNRPLEMGLVWKWVALIPAEYMASVQA</sequence>
<keyword evidence="2" id="KW-1185">Reference proteome</keyword>
<reference evidence="1" key="2">
    <citation type="submission" date="2021-10" db="EMBL/GenBank/DDBJ databases">
        <authorList>
            <person name="Piombo E."/>
        </authorList>
    </citation>
    <scope>NUCLEOTIDE SEQUENCE</scope>
</reference>
<evidence type="ECO:0000313" key="1">
    <source>
        <dbReference type="EMBL" id="CAG9950417.1"/>
    </source>
</evidence>